<organism evidence="2">
    <name type="scientific">mine drainage metagenome</name>
    <dbReference type="NCBI Taxonomy" id="410659"/>
    <lineage>
        <taxon>unclassified sequences</taxon>
        <taxon>metagenomes</taxon>
        <taxon>ecological metagenomes</taxon>
    </lineage>
</organism>
<dbReference type="Gene3D" id="3.90.1300.10">
    <property type="entry name" value="Amidase signature (AS) domain"/>
    <property type="match status" value="1"/>
</dbReference>
<reference evidence="2" key="2">
    <citation type="journal article" date="2014" name="ISME J.">
        <title>Microbial stratification in low pH oxic and suboxic macroscopic growths along an acid mine drainage.</title>
        <authorList>
            <person name="Mendez-Garcia C."/>
            <person name="Mesa V."/>
            <person name="Sprenger R.R."/>
            <person name="Richter M."/>
            <person name="Diez M.S."/>
            <person name="Solano J."/>
            <person name="Bargiela R."/>
            <person name="Golyshina O.V."/>
            <person name="Manteca A."/>
            <person name="Ramos J.L."/>
            <person name="Gallego J.R."/>
            <person name="Llorente I."/>
            <person name="Martins Dos Santos V.A."/>
            <person name="Jensen O.N."/>
            <person name="Pelaez A.I."/>
            <person name="Sanchez J."/>
            <person name="Ferrer M."/>
        </authorList>
    </citation>
    <scope>NUCLEOTIDE SEQUENCE</scope>
</reference>
<comment type="caution">
    <text evidence="2">The sequence shown here is derived from an EMBL/GenBank/DDBJ whole genome shotgun (WGS) entry which is preliminary data.</text>
</comment>
<dbReference type="EMBL" id="AUZY01004336">
    <property type="protein sequence ID" value="EQD63832.1"/>
    <property type="molecule type" value="Genomic_DNA"/>
</dbReference>
<dbReference type="Pfam" id="PF01425">
    <property type="entry name" value="Amidase"/>
    <property type="match status" value="1"/>
</dbReference>
<dbReference type="PANTHER" id="PTHR11895:SF7">
    <property type="entry name" value="GLUTAMYL-TRNA(GLN) AMIDOTRANSFERASE SUBUNIT A, MITOCHONDRIAL"/>
    <property type="match status" value="1"/>
</dbReference>
<accession>T1B1V7</accession>
<evidence type="ECO:0000313" key="2">
    <source>
        <dbReference type="EMBL" id="EQD63832.1"/>
    </source>
</evidence>
<feature type="domain" description="Amidase" evidence="1">
    <location>
        <begin position="30"/>
        <end position="442"/>
    </location>
</feature>
<dbReference type="GO" id="GO:0003824">
    <property type="term" value="F:catalytic activity"/>
    <property type="evidence" value="ECO:0007669"/>
    <property type="project" value="InterPro"/>
</dbReference>
<dbReference type="InterPro" id="IPR036928">
    <property type="entry name" value="AS_sf"/>
</dbReference>
<dbReference type="InterPro" id="IPR000120">
    <property type="entry name" value="Amidase"/>
</dbReference>
<dbReference type="SUPFAM" id="SSF75304">
    <property type="entry name" value="Amidase signature (AS) enzymes"/>
    <property type="match status" value="1"/>
</dbReference>
<dbReference type="AlphaFoldDB" id="T1B1V7"/>
<sequence>MNHGAVDATRFGVCQTLAALASGNLGPVDVAEACLQRAHRLNPQLGAFVDLRPVLVREQAQASAHRRREHVLGRLDGVPIAIKDCFDIAGWPTRVGLPRAAAEMAARDAAAVTRLRAAGAVLMGKTAMDEGALGAHGQNPHYPPVRHPLKPTHTPGGSSSGAAVAVASGMALAALGADGLGSVRIPASYCGLVALKPTHGEISCVGMAPSARRLDCVGILAREVRDAVVMLQVLAGYDAEDAFSRRRRVAFALPDLEPGRLRIGLLPDLAALGVGADMQQVFARTLDTLGELLGQRHRVDCADWDFARARRAGLLLMEAEMLHTFAADLLDVAHPVSPRFRHMLDYARGKSAADYVAADRMLDAARLKARRLFAQVDVLVTPTTPNGAYALDQSEPANAADLTSFASLSGCPAVSIPMGTLQDGLPAGLQLVGPPGSDLRLLELAEVFAAALDATPVFPMDDGHP</sequence>
<gene>
    <name evidence="2" type="ORF">B1B_06834</name>
</gene>
<reference evidence="2" key="1">
    <citation type="submission" date="2013-08" db="EMBL/GenBank/DDBJ databases">
        <authorList>
            <person name="Mendez C."/>
            <person name="Richter M."/>
            <person name="Ferrer M."/>
            <person name="Sanchez J."/>
        </authorList>
    </citation>
    <scope>NUCLEOTIDE SEQUENCE</scope>
</reference>
<protein>
    <submittedName>
        <fullName evidence="2">Amidase</fullName>
    </submittedName>
</protein>
<evidence type="ECO:0000259" key="1">
    <source>
        <dbReference type="Pfam" id="PF01425"/>
    </source>
</evidence>
<name>T1B1V7_9ZZZZ</name>
<dbReference type="PANTHER" id="PTHR11895">
    <property type="entry name" value="TRANSAMIDASE"/>
    <property type="match status" value="1"/>
</dbReference>
<proteinExistence type="predicted"/>
<dbReference type="InterPro" id="IPR023631">
    <property type="entry name" value="Amidase_dom"/>
</dbReference>